<comment type="subunit">
    <text evidence="4">Monomer.</text>
</comment>
<dbReference type="PANTHER" id="PTHR32379:SF1">
    <property type="entry name" value="GUANIDINOACETATE N-METHYLTRANSFERASE"/>
    <property type="match status" value="1"/>
</dbReference>
<comment type="subcellular location">
    <subcellularLocation>
        <location evidence="3">Cytoplasm</location>
    </subcellularLocation>
    <subcellularLocation>
        <location evidence="2">Nucleus</location>
    </subcellularLocation>
</comment>
<keyword evidence="9" id="KW-0949">S-adenosyl-L-methionine</keyword>
<comment type="function">
    <text evidence="1">S-adenosyl-L-methionine-dependent protein-arginine N-methyltransferase that methylates the delta-nitrogen atom of arginine residues to form N5-methylarginine (type IV) in target proteins. Monomethylates ribosomal protein L12.</text>
</comment>
<organism evidence="15 16">
    <name type="scientific">Riccia fluitans</name>
    <dbReference type="NCBI Taxonomy" id="41844"/>
    <lineage>
        <taxon>Eukaryota</taxon>
        <taxon>Viridiplantae</taxon>
        <taxon>Streptophyta</taxon>
        <taxon>Embryophyta</taxon>
        <taxon>Marchantiophyta</taxon>
        <taxon>Marchantiopsida</taxon>
        <taxon>Marchantiidae</taxon>
        <taxon>Marchantiales</taxon>
        <taxon>Ricciaceae</taxon>
        <taxon>Riccia</taxon>
    </lineage>
</organism>
<evidence type="ECO:0000256" key="4">
    <source>
        <dbReference type="ARBA" id="ARBA00011245"/>
    </source>
</evidence>
<comment type="caution">
    <text evidence="15">The sequence shown here is derived from an EMBL/GenBank/DDBJ whole genome shotgun (WGS) entry which is preliminary data.</text>
</comment>
<proteinExistence type="predicted"/>
<name>A0ABD1XRN6_9MARC</name>
<keyword evidence="7" id="KW-0489">Methyltransferase</keyword>
<evidence type="ECO:0000313" key="15">
    <source>
        <dbReference type="EMBL" id="KAL2611612.1"/>
    </source>
</evidence>
<dbReference type="PIRSF" id="PIRSF038148">
    <property type="entry name" value="Arginine_N-mtfrase-2"/>
    <property type="match status" value="1"/>
</dbReference>
<dbReference type="Gene3D" id="3.40.50.150">
    <property type="entry name" value="Vaccinia Virus protein VP39"/>
    <property type="match status" value="1"/>
</dbReference>
<keyword evidence="16" id="KW-1185">Reference proteome</keyword>
<dbReference type="PROSITE" id="PS51559">
    <property type="entry name" value="SAM_RMT2"/>
    <property type="match status" value="1"/>
</dbReference>
<keyword evidence="6" id="KW-0963">Cytoplasm</keyword>
<evidence type="ECO:0000256" key="10">
    <source>
        <dbReference type="ARBA" id="ARBA00023242"/>
    </source>
</evidence>
<dbReference type="CDD" id="cd02440">
    <property type="entry name" value="AdoMet_MTases"/>
    <property type="match status" value="1"/>
</dbReference>
<dbReference type="SUPFAM" id="SSF53335">
    <property type="entry name" value="S-adenosyl-L-methionine-dependent methyltransferases"/>
    <property type="match status" value="1"/>
</dbReference>
<dbReference type="EMBL" id="JBHFFA010000007">
    <property type="protein sequence ID" value="KAL2611612.1"/>
    <property type="molecule type" value="Genomic_DNA"/>
</dbReference>
<evidence type="ECO:0000313" key="16">
    <source>
        <dbReference type="Proteomes" id="UP001605036"/>
    </source>
</evidence>
<dbReference type="Proteomes" id="UP001605036">
    <property type="component" value="Unassembled WGS sequence"/>
</dbReference>
<reference evidence="15 16" key="1">
    <citation type="submission" date="2024-09" db="EMBL/GenBank/DDBJ databases">
        <title>Chromosome-scale assembly of Riccia fluitans.</title>
        <authorList>
            <person name="Paukszto L."/>
            <person name="Sawicki J."/>
            <person name="Karawczyk K."/>
            <person name="Piernik-Szablinska J."/>
            <person name="Szczecinska M."/>
            <person name="Mazdziarz M."/>
        </authorList>
    </citation>
    <scope>NUCLEOTIDE SEQUENCE [LARGE SCALE GENOMIC DNA]</scope>
    <source>
        <strain evidence="15">Rf_01</strain>
        <tissue evidence="15">Aerial parts of the thallus</tissue>
    </source>
</reference>
<evidence type="ECO:0000256" key="13">
    <source>
        <dbReference type="PROSITE-ProRule" id="PRU00023"/>
    </source>
</evidence>
<accession>A0ABD1XRN6</accession>
<dbReference type="GO" id="GO:0008168">
    <property type="term" value="F:methyltransferase activity"/>
    <property type="evidence" value="ECO:0007669"/>
    <property type="project" value="UniProtKB-KW"/>
</dbReference>
<dbReference type="InterPro" id="IPR036770">
    <property type="entry name" value="Ankyrin_rpt-contain_sf"/>
</dbReference>
<dbReference type="PROSITE" id="PS50088">
    <property type="entry name" value="ANK_REPEAT"/>
    <property type="match status" value="1"/>
</dbReference>
<dbReference type="GO" id="GO:0005737">
    <property type="term" value="C:cytoplasm"/>
    <property type="evidence" value="ECO:0007669"/>
    <property type="project" value="UniProtKB-SubCell"/>
</dbReference>
<evidence type="ECO:0000256" key="6">
    <source>
        <dbReference type="ARBA" id="ARBA00022490"/>
    </source>
</evidence>
<evidence type="ECO:0000256" key="12">
    <source>
        <dbReference type="ARBA" id="ARBA00031724"/>
    </source>
</evidence>
<dbReference type="Pfam" id="PF12796">
    <property type="entry name" value="Ank_2"/>
    <property type="match status" value="1"/>
</dbReference>
<dbReference type="AlphaFoldDB" id="A0ABD1XRN6"/>
<evidence type="ECO:0000256" key="1">
    <source>
        <dbReference type="ARBA" id="ARBA00002207"/>
    </source>
</evidence>
<evidence type="ECO:0000259" key="14">
    <source>
        <dbReference type="PROSITE" id="PS51559"/>
    </source>
</evidence>
<evidence type="ECO:0000256" key="2">
    <source>
        <dbReference type="ARBA" id="ARBA00004123"/>
    </source>
</evidence>
<evidence type="ECO:0000256" key="7">
    <source>
        <dbReference type="ARBA" id="ARBA00022603"/>
    </source>
</evidence>
<dbReference type="SUPFAM" id="SSF48403">
    <property type="entry name" value="Ankyrin repeat"/>
    <property type="match status" value="1"/>
</dbReference>
<evidence type="ECO:0000256" key="3">
    <source>
        <dbReference type="ARBA" id="ARBA00004496"/>
    </source>
</evidence>
<dbReference type="FunFam" id="1.25.40.20:FF:000307">
    <property type="entry name" value="Protein arginine N-methyltransferase 2"/>
    <property type="match status" value="1"/>
</dbReference>
<gene>
    <name evidence="15" type="ORF">R1flu_023304</name>
</gene>
<dbReference type="SMART" id="SM00248">
    <property type="entry name" value="ANK"/>
    <property type="match status" value="2"/>
</dbReference>
<keyword evidence="10" id="KW-0539">Nucleus</keyword>
<dbReference type="PANTHER" id="PTHR32379">
    <property type="entry name" value="GUANIDINOACETATE N-METHYLTRANSFERASE"/>
    <property type="match status" value="1"/>
</dbReference>
<protein>
    <recommendedName>
        <fullName evidence="5">Protein arginine N-methyltransferase 2</fullName>
    </recommendedName>
    <alternativeName>
        <fullName evidence="11">Protein-arginine N5-methyltransferase</fullName>
    </alternativeName>
    <alternativeName>
        <fullName evidence="12">Type IV protein arginine N-methyltransferase</fullName>
    </alternativeName>
</protein>
<dbReference type="InterPro" id="IPR026480">
    <property type="entry name" value="RMT2_dom"/>
</dbReference>
<dbReference type="InterPro" id="IPR017408">
    <property type="entry name" value="Arginine_N-MeTrfase_2"/>
</dbReference>
<dbReference type="InterPro" id="IPR029063">
    <property type="entry name" value="SAM-dependent_MTases_sf"/>
</dbReference>
<keyword evidence="13" id="KW-0040">ANK repeat</keyword>
<dbReference type="InterPro" id="IPR051038">
    <property type="entry name" value="RMT2/GAMT_Mtase"/>
</dbReference>
<dbReference type="PROSITE" id="PS50297">
    <property type="entry name" value="ANK_REP_REGION"/>
    <property type="match status" value="1"/>
</dbReference>
<keyword evidence="8" id="KW-0808">Transferase</keyword>
<evidence type="ECO:0000256" key="9">
    <source>
        <dbReference type="ARBA" id="ARBA00022691"/>
    </source>
</evidence>
<sequence>MKAGTLEGLCEAAAKGMELDVKQILEAGVDVSDFDSKGLTPLMHAALNGHASVLNTLLEAGAPWNALDPSGRCAGDYALENEHQDAIEVLLNAGIRAELIFGAVERPCRKKGDAKNKVYLEERAEFSEGRLMDEESNAVMMEWENPLMAVHAKVVCSGGGDILNIGFGMGLVDTAIQSHDISSHTIIEAHPDVYARMLATGWGEIPNVRVIFGRWQDVLPQLGTYDGIFFDTFGEYYEDMREFHECLPRLLKKDGRYSFFNGMCGDNAFFHLVYCEIVKLELAALGIETEFIPIPVRHCLDEKIWKGVQHKYWQLDTYSVPFCYLSDEQNKDQTGNQ</sequence>
<dbReference type="InterPro" id="IPR002110">
    <property type="entry name" value="Ankyrin_rpt"/>
</dbReference>
<dbReference type="GO" id="GO:0032259">
    <property type="term" value="P:methylation"/>
    <property type="evidence" value="ECO:0007669"/>
    <property type="project" value="UniProtKB-KW"/>
</dbReference>
<feature type="domain" description="RMT2" evidence="14">
    <location>
        <begin position="110"/>
        <end position="337"/>
    </location>
</feature>
<dbReference type="FunFam" id="3.40.50.150:FF:000135">
    <property type="entry name" value="Arginine N-methyltransferase 2"/>
    <property type="match status" value="1"/>
</dbReference>
<evidence type="ECO:0000256" key="8">
    <source>
        <dbReference type="ARBA" id="ARBA00022679"/>
    </source>
</evidence>
<evidence type="ECO:0000256" key="11">
    <source>
        <dbReference type="ARBA" id="ARBA00031001"/>
    </source>
</evidence>
<dbReference type="Gene3D" id="1.25.40.20">
    <property type="entry name" value="Ankyrin repeat-containing domain"/>
    <property type="match status" value="1"/>
</dbReference>
<dbReference type="GO" id="GO:0005634">
    <property type="term" value="C:nucleus"/>
    <property type="evidence" value="ECO:0007669"/>
    <property type="project" value="UniProtKB-SubCell"/>
</dbReference>
<feature type="repeat" description="ANK" evidence="13">
    <location>
        <begin position="37"/>
        <end position="69"/>
    </location>
</feature>
<evidence type="ECO:0000256" key="5">
    <source>
        <dbReference type="ARBA" id="ARBA00018778"/>
    </source>
</evidence>